<gene>
    <name evidence="4" type="ORF">CXX69_01435</name>
</gene>
<evidence type="ECO:0000313" key="5">
    <source>
        <dbReference type="Proteomes" id="UP000248161"/>
    </source>
</evidence>
<feature type="region of interest" description="Disordered" evidence="1">
    <location>
        <begin position="43"/>
        <end position="85"/>
    </location>
</feature>
<evidence type="ECO:0000259" key="3">
    <source>
        <dbReference type="Pfam" id="PF07705"/>
    </source>
</evidence>
<feature type="compositionally biased region" description="Acidic residues" evidence="1">
    <location>
        <begin position="1828"/>
        <end position="1853"/>
    </location>
</feature>
<dbReference type="InterPro" id="IPR011635">
    <property type="entry name" value="CARDB"/>
</dbReference>
<dbReference type="InterPro" id="IPR028994">
    <property type="entry name" value="Integrin_alpha_N"/>
</dbReference>
<dbReference type="Gene3D" id="2.60.40.10">
    <property type="entry name" value="Immunoglobulins"/>
    <property type="match status" value="1"/>
</dbReference>
<name>A0A2V3HT03_9ARCH</name>
<keyword evidence="2" id="KW-1133">Transmembrane helix</keyword>
<dbReference type="Pfam" id="PF07705">
    <property type="entry name" value="CARDB"/>
    <property type="match status" value="1"/>
</dbReference>
<dbReference type="Proteomes" id="UP000248161">
    <property type="component" value="Unassembled WGS sequence"/>
</dbReference>
<feature type="compositionally biased region" description="Basic and acidic residues" evidence="1">
    <location>
        <begin position="1809"/>
        <end position="1820"/>
    </location>
</feature>
<feature type="region of interest" description="Disordered" evidence="1">
    <location>
        <begin position="1809"/>
        <end position="1863"/>
    </location>
</feature>
<organism evidence="4 5">
    <name type="scientific">Candidatus Thalassarchaeum betae</name>
    <dbReference type="NCBI Taxonomy" id="2599289"/>
    <lineage>
        <taxon>Archaea</taxon>
        <taxon>Methanobacteriati</taxon>
        <taxon>Thermoplasmatota</taxon>
        <taxon>Candidatus Poseidoniia</taxon>
        <taxon>Candidatus Poseidoniales</taxon>
        <taxon>Candidatus Thalassarchaeaceae</taxon>
        <taxon>Candidatus Thalassarchaeum</taxon>
    </lineage>
</organism>
<feature type="compositionally biased region" description="Basic and acidic residues" evidence="1">
    <location>
        <begin position="1854"/>
        <end position="1863"/>
    </location>
</feature>
<keyword evidence="2" id="KW-0812">Transmembrane</keyword>
<dbReference type="PROSITE" id="PS00018">
    <property type="entry name" value="EF_HAND_1"/>
    <property type="match status" value="1"/>
</dbReference>
<feature type="transmembrane region" description="Helical" evidence="2">
    <location>
        <begin position="1767"/>
        <end position="1788"/>
    </location>
</feature>
<evidence type="ECO:0000313" key="4">
    <source>
        <dbReference type="EMBL" id="PXF22268.1"/>
    </source>
</evidence>
<sequence length="1863" mass="196672">MVACASSGDPSRLREAALGVALMLLMSLSPVLMQFDAHVRMQTGDGTQSPWSDGGQPWPQSGRTPGRVADVPAHSPDGGAGNGTPADAAELMSIVEPAVNWVYGSYSISTDALATPIADLSASVTKDEAAAERCGGSSLFTILVQTDSNSDHTFLRIVEGEDADLAWSVDLGLTEYVKAAPVVVDVDGDGMQEVLVAYDASGTLYLDAWAPRLTCSVTGWSPGGHGGELLWSWSDESLMISSNQGPYSSSALGGHKPTTQPLLADLDLDGDAEIVIAAIDEVSGEPVVVALGLSESGATLLWDAALDKGSHPSDPAFAQTDDTTGYVLLTTTQHNSGAMWVWKLDSASGDSSWDGLSLTNSDGDTDAPHIRLPGPVIANLDSDSAPEMVLTIPTDFDGSGSVDGAEFIGMEIGNGDVLWDFEASNGYADAPPVVIDTDGDGQHDRVCWVTWSQETTWARHGHAGCHDVSGSSPDQAWQKSLEQSSGYPNDEIAVAPPTWMDIDGNGEQELLVAYGRSLWAFDGDDGSTFVWGGSIDLPHRTWSAPALADMDGGATLDLVLGDTVVSHALADVRPLLDQRGIEFSPSEPDPGEAVTVTALFENSGTADTDDETEAKLYANGQLIASYEAGTMEPVGPTGGGSFESFSVEWSGPLGEHVFELVLDPYSNVSQSRRDNDAQTTTLAIVAPYNATFEIPTEPIRVTPGESALAAPNIRSTGRLAGTWSLAVDDSSLPGGWTWSDESGGGLSGIEIDVDAVWAPHLRIHAPADALGSDAGHLGLTLTLDDDPDNVSVSASLPIEANRTRGLSLRGPDGTAASTGYGLLGADAQAWMLLQNLGNAPENQITISWSGTAWGTDLRLYDMAGIEQPALSLAPDEVLLLTARMEVPDDANLGDSVATPLSMCVGSGEEETCQTISLTFEAAGVVTDVHQRSVPAQGLEWAVHADMPIGAMQLTWSLADAGMTVQGWSWSASGNLSIAGDTVIMTGAIGSQAFGTLTLGLPDDSPPAFHSFSDASDQSANHVLRVSLEVLQIYRASLLVISPTEQPHLVEVNEESLVMVRLENPGNGDDTYHLTYEILLDENITEDPGVGVAFSNDMVSLGAGSLTNIPVTVVLPDTTPARAPVSIEIHMTSMGDQSVSDSDVVILEASQDHRWNITASVGESIADGNTFAVAPGGTLEVSVEAKNVGNLIDDLTLTVSYEVTLAGDDASQGWDSQGDTVVDIGVNQTALMTVNATVPADAWNGSTMQVTVTATAQDEEVGSFTFGIEVTHVPAWSASADQTYLDIHPNGSSIELTVIQQGNSPTMPYATVWVSGESGWHIVVSDELPVLSPGETAPMMLNITPPDTAQHGRAVELHVKLREGDGSGETEITLPLRVAIINDFNLSGQGPWFISGDGGHPIAELQNLGNAPTTIALQVLSLPSGWIVVGQTEVVLGVGEIRGVPLEVIPSADWDGSAQTVRILAEDADGNQREVSLNTEQSSYSWASSPVIVVMMGDHALLQIHGTTSASSVVDSVSGQLQWDDRGGWALPAVASGNGSLSVDSSSLDYVSHVVEPSLRSAECEILGSFEEVVAYCSIFNGTEPFSYSILLIDDQGAMLNFASGHVPANSPHGPINLSAEGWSPEPGSRTLTLRLLDERGFQVAFDEASFQVRRSDWNIGVVELELDGEGSNQEVKVLTRRTNYQLLTDADCHLSLVAGEHSSTHRVDWSSTLAPIFRIDRPDVDDGIEIVVTIGCEFPWDSDSDPSDDEARLILSGGSMELPEFDMGTAVVAALLVIGASVAFAWMLRNYREGKELMEMAMATAEERAAKKSIEPKAPDTPEPVAETQDEGISEDAAEPESEVEEGALDDFEDRLGRLMRED</sequence>
<keyword evidence="2" id="KW-0472">Membrane</keyword>
<feature type="domain" description="CARDB" evidence="3">
    <location>
        <begin position="583"/>
        <end position="679"/>
    </location>
</feature>
<evidence type="ECO:0000256" key="1">
    <source>
        <dbReference type="SAM" id="MobiDB-lite"/>
    </source>
</evidence>
<accession>A0A2V3HT03</accession>
<dbReference type="SUPFAM" id="SSF69318">
    <property type="entry name" value="Integrin alpha N-terminal domain"/>
    <property type="match status" value="2"/>
</dbReference>
<reference evidence="4 5" key="1">
    <citation type="journal article" date="2015" name="Nat. Commun.">
        <title>Genomic and transcriptomic evidence for scavenging of diverse organic compounds by widespread deep-sea archaea.</title>
        <authorList>
            <person name="Li M."/>
            <person name="Baker B.J."/>
            <person name="Anantharaman K."/>
            <person name="Jain S."/>
            <person name="Breier J.A."/>
            <person name="Dick G.J."/>
        </authorList>
    </citation>
    <scope>NUCLEOTIDE SEQUENCE [LARGE SCALE GENOMIC DNA]</scope>
    <source>
        <strain evidence="4">Cayman_51_deep</strain>
    </source>
</reference>
<protein>
    <recommendedName>
        <fullName evidence="3">CARDB domain-containing protein</fullName>
    </recommendedName>
</protein>
<comment type="caution">
    <text evidence="4">The sequence shown here is derived from an EMBL/GenBank/DDBJ whole genome shotgun (WGS) entry which is preliminary data.</text>
</comment>
<dbReference type="InterPro" id="IPR018247">
    <property type="entry name" value="EF_Hand_1_Ca_BS"/>
</dbReference>
<proteinExistence type="predicted"/>
<dbReference type="EMBL" id="PSPG01000002">
    <property type="protein sequence ID" value="PXF22268.1"/>
    <property type="molecule type" value="Genomic_DNA"/>
</dbReference>
<evidence type="ECO:0000256" key="2">
    <source>
        <dbReference type="SAM" id="Phobius"/>
    </source>
</evidence>
<dbReference type="InterPro" id="IPR013783">
    <property type="entry name" value="Ig-like_fold"/>
</dbReference>